<dbReference type="OrthoDB" id="1908104at2759"/>
<evidence type="ECO:0000256" key="3">
    <source>
        <dbReference type="ARBA" id="ARBA00022704"/>
    </source>
</evidence>
<evidence type="ECO:0000313" key="7">
    <source>
        <dbReference type="EMBL" id="OTF72736.1"/>
    </source>
</evidence>
<keyword evidence="8" id="KW-1185">Reference proteome</keyword>
<evidence type="ECO:0000256" key="5">
    <source>
        <dbReference type="SAM" id="SignalP"/>
    </source>
</evidence>
<dbReference type="GO" id="GO:0004869">
    <property type="term" value="F:cysteine-type endopeptidase inhibitor activity"/>
    <property type="evidence" value="ECO:0007669"/>
    <property type="project" value="UniProtKB-KW"/>
</dbReference>
<evidence type="ECO:0000256" key="4">
    <source>
        <dbReference type="SAM" id="Coils"/>
    </source>
</evidence>
<feature type="signal peptide" evidence="5">
    <location>
        <begin position="1"/>
        <end position="20"/>
    </location>
</feature>
<dbReference type="SMART" id="SM00043">
    <property type="entry name" value="CY"/>
    <property type="match status" value="1"/>
</dbReference>
<dbReference type="InterPro" id="IPR046350">
    <property type="entry name" value="Cystatin_sf"/>
</dbReference>
<comment type="similarity">
    <text evidence="1">Belongs to the cystatin family.</text>
</comment>
<evidence type="ECO:0000256" key="1">
    <source>
        <dbReference type="ARBA" id="ARBA00009403"/>
    </source>
</evidence>
<dbReference type="Pfam" id="PF00031">
    <property type="entry name" value="Cystatin"/>
    <property type="match status" value="1"/>
</dbReference>
<evidence type="ECO:0000313" key="8">
    <source>
        <dbReference type="Proteomes" id="UP000194236"/>
    </source>
</evidence>
<dbReference type="Gene3D" id="3.10.450.10">
    <property type="match status" value="1"/>
</dbReference>
<gene>
    <name evidence="7" type="ORF">BLA29_003449</name>
</gene>
<feature type="chain" id="PRO_5018691439" evidence="5">
    <location>
        <begin position="21"/>
        <end position="129"/>
    </location>
</feature>
<feature type="coiled-coil region" evidence="4">
    <location>
        <begin position="27"/>
        <end position="54"/>
    </location>
</feature>
<sequence>MAKLIIISVLLVSMAVIGFAATIVGDFKEMDVNNEHLRESLSHLERQMDNQINSNTIHRIAKILKAEYQVVSGIQYRATFEFGETDCLKSDHRDVESCKFTGYNMICHATTLEQSWLKRSELIKFVCDN</sequence>
<feature type="domain" description="Cystatin" evidence="6">
    <location>
        <begin position="22"/>
        <end position="128"/>
    </location>
</feature>
<keyword evidence="2" id="KW-0646">Protease inhibitor</keyword>
<name>A0A1Y3AZB0_EURMA</name>
<dbReference type="PANTHER" id="PTHR46186">
    <property type="entry name" value="CYSTATIN"/>
    <property type="match status" value="1"/>
</dbReference>
<keyword evidence="5" id="KW-0732">Signal</keyword>
<dbReference type="Proteomes" id="UP000194236">
    <property type="component" value="Unassembled WGS sequence"/>
</dbReference>
<accession>A0A1Y3AZB0</accession>
<protein>
    <submittedName>
        <fullName evidence="7">Cystatin-like protein</fullName>
    </submittedName>
</protein>
<dbReference type="GO" id="GO:0005615">
    <property type="term" value="C:extracellular space"/>
    <property type="evidence" value="ECO:0007669"/>
    <property type="project" value="TreeGrafter"/>
</dbReference>
<evidence type="ECO:0000259" key="6">
    <source>
        <dbReference type="SMART" id="SM00043"/>
    </source>
</evidence>
<dbReference type="EMBL" id="MUJZ01054886">
    <property type="protein sequence ID" value="OTF72736.1"/>
    <property type="molecule type" value="Genomic_DNA"/>
</dbReference>
<proteinExistence type="inferred from homology"/>
<dbReference type="GO" id="GO:0005737">
    <property type="term" value="C:cytoplasm"/>
    <property type="evidence" value="ECO:0007669"/>
    <property type="project" value="TreeGrafter"/>
</dbReference>
<comment type="caution">
    <text evidence="7">The sequence shown here is derived from an EMBL/GenBank/DDBJ whole genome shotgun (WGS) entry which is preliminary data.</text>
</comment>
<dbReference type="AlphaFoldDB" id="A0A1Y3AZB0"/>
<evidence type="ECO:0000256" key="2">
    <source>
        <dbReference type="ARBA" id="ARBA00022690"/>
    </source>
</evidence>
<dbReference type="PANTHER" id="PTHR46186:SF2">
    <property type="entry name" value="CYSTATIN"/>
    <property type="match status" value="1"/>
</dbReference>
<organism evidence="7 8">
    <name type="scientific">Euroglyphus maynei</name>
    <name type="common">Mayne's house dust mite</name>
    <dbReference type="NCBI Taxonomy" id="6958"/>
    <lineage>
        <taxon>Eukaryota</taxon>
        <taxon>Metazoa</taxon>
        <taxon>Ecdysozoa</taxon>
        <taxon>Arthropoda</taxon>
        <taxon>Chelicerata</taxon>
        <taxon>Arachnida</taxon>
        <taxon>Acari</taxon>
        <taxon>Acariformes</taxon>
        <taxon>Sarcoptiformes</taxon>
        <taxon>Astigmata</taxon>
        <taxon>Psoroptidia</taxon>
        <taxon>Analgoidea</taxon>
        <taxon>Pyroglyphidae</taxon>
        <taxon>Pyroglyphinae</taxon>
        <taxon>Euroglyphus</taxon>
    </lineage>
</organism>
<keyword evidence="3" id="KW-0789">Thiol protease inhibitor</keyword>
<dbReference type="InterPro" id="IPR000010">
    <property type="entry name" value="Cystatin_dom"/>
</dbReference>
<dbReference type="CDD" id="cd00042">
    <property type="entry name" value="CY"/>
    <property type="match status" value="1"/>
</dbReference>
<dbReference type="SUPFAM" id="SSF54403">
    <property type="entry name" value="Cystatin/monellin"/>
    <property type="match status" value="1"/>
</dbReference>
<reference evidence="7 8" key="1">
    <citation type="submission" date="2017-03" db="EMBL/GenBank/DDBJ databases">
        <title>Genome Survey of Euroglyphus maynei.</title>
        <authorList>
            <person name="Arlian L.G."/>
            <person name="Morgan M.S."/>
            <person name="Rider S.D."/>
        </authorList>
    </citation>
    <scope>NUCLEOTIDE SEQUENCE [LARGE SCALE GENOMIC DNA]</scope>
    <source>
        <strain evidence="7">Arlian Lab</strain>
        <tissue evidence="7">Whole body</tissue>
    </source>
</reference>
<dbReference type="GO" id="GO:0031982">
    <property type="term" value="C:vesicle"/>
    <property type="evidence" value="ECO:0007669"/>
    <property type="project" value="TreeGrafter"/>
</dbReference>
<keyword evidence="4" id="KW-0175">Coiled coil</keyword>